<dbReference type="Pfam" id="PF02661">
    <property type="entry name" value="Fic"/>
    <property type="match status" value="1"/>
</dbReference>
<organism evidence="2 3">
    <name type="scientific">Lactococcus lactis subsp. lactis</name>
    <name type="common">Streptococcus lactis</name>
    <dbReference type="NCBI Taxonomy" id="1360"/>
    <lineage>
        <taxon>Bacteria</taxon>
        <taxon>Bacillati</taxon>
        <taxon>Bacillota</taxon>
        <taxon>Bacilli</taxon>
        <taxon>Lactobacillales</taxon>
        <taxon>Streptococcaceae</taxon>
        <taxon>Lactococcus</taxon>
    </lineage>
</organism>
<reference evidence="2" key="1">
    <citation type="journal article" date="2020" name="Mol. Microbiol.">
        <title>The CWPS Rubik's cube: Linking diversity of cell wall polysaccharide structures with the encoded biosynthetic machinery of selected Lactococcus lactis strains.</title>
        <authorList>
            <person name="Mahony J."/>
            <person name="Frantzen C."/>
            <person name="Vinogradov E."/>
            <person name="Sadovskaya I."/>
            <person name="Theodorou I."/>
            <person name="Kelleher P."/>
            <person name="Chapot-Chartier M.P."/>
            <person name="Cambillau C."/>
            <person name="Holo H."/>
            <person name="van Sinderen D."/>
        </authorList>
    </citation>
    <scope>NUCLEOTIDE SEQUENCE</scope>
    <source>
        <strain evidence="2">223</strain>
    </source>
</reference>
<dbReference type="RefSeq" id="WP_023164684.1">
    <property type="nucleotide sequence ID" value="NZ_CP031926.2"/>
</dbReference>
<feature type="domain" description="Fido" evidence="1">
    <location>
        <begin position="5"/>
        <end position="124"/>
    </location>
</feature>
<dbReference type="AlphaFoldDB" id="A0AAJ4MMG3"/>
<gene>
    <name evidence="2" type="ORF">LL223_2105</name>
</gene>
<evidence type="ECO:0000259" key="1">
    <source>
        <dbReference type="PROSITE" id="PS51459"/>
    </source>
</evidence>
<dbReference type="PROSITE" id="PS51459">
    <property type="entry name" value="FIDO"/>
    <property type="match status" value="1"/>
</dbReference>
<evidence type="ECO:0000313" key="2">
    <source>
        <dbReference type="EMBL" id="QRZ35743.1"/>
    </source>
</evidence>
<dbReference type="InterPro" id="IPR003812">
    <property type="entry name" value="Fido"/>
</dbReference>
<dbReference type="PANTHER" id="PTHR39426">
    <property type="entry name" value="HOMOLOGY TO DEATH-ON-CURING PROTEIN OF PHAGE P1"/>
    <property type="match status" value="1"/>
</dbReference>
<dbReference type="GO" id="GO:0016301">
    <property type="term" value="F:kinase activity"/>
    <property type="evidence" value="ECO:0007669"/>
    <property type="project" value="InterPro"/>
</dbReference>
<dbReference type="Proteomes" id="UP000663169">
    <property type="component" value="Chromosome"/>
</dbReference>
<dbReference type="InterPro" id="IPR053737">
    <property type="entry name" value="Type_II_TA_Toxin"/>
</dbReference>
<dbReference type="SUPFAM" id="SSF140931">
    <property type="entry name" value="Fic-like"/>
    <property type="match status" value="1"/>
</dbReference>
<dbReference type="InterPro" id="IPR036597">
    <property type="entry name" value="Fido-like_dom_sf"/>
</dbReference>
<dbReference type="EMBL" id="CP031926">
    <property type="protein sequence ID" value="QRZ35743.1"/>
    <property type="molecule type" value="Genomic_DNA"/>
</dbReference>
<proteinExistence type="predicted"/>
<dbReference type="Gene3D" id="1.20.120.1870">
    <property type="entry name" value="Fic/DOC protein, Fido domain"/>
    <property type="match status" value="1"/>
</dbReference>
<protein>
    <submittedName>
        <fullName evidence="2">Fic family protein</fullName>
    </submittedName>
</protein>
<name>A0AAJ4MMG3_LACLL</name>
<accession>A0AAJ4MMG3</accession>
<dbReference type="InterPro" id="IPR006440">
    <property type="entry name" value="Doc"/>
</dbReference>
<reference evidence="2" key="2">
    <citation type="submission" date="2023-04" db="EMBL/GenBank/DDBJ databases">
        <authorList>
            <person name="McDonnell B."/>
        </authorList>
    </citation>
    <scope>NUCLEOTIDE SEQUENCE</scope>
    <source>
        <strain evidence="2">223</strain>
    </source>
</reference>
<sequence length="146" mass="16867">MTNYLTLNIAYNEHQKIINETGGLSGIRNERLGSVLEHIQNDSYYPLFEDKLCHLVFSVAENHSFQDGNKRSSIILGSLFLKINGYSDEIISAFIQNMEAIVLMLVEKEICKDDLNGYIYFIINQEEMPEELSEPLEARLKRERGY</sequence>
<dbReference type="PANTHER" id="PTHR39426:SF1">
    <property type="entry name" value="HOMOLOGY TO DEATH-ON-CURING PROTEIN OF PHAGE P1"/>
    <property type="match status" value="1"/>
</dbReference>
<evidence type="ECO:0000313" key="3">
    <source>
        <dbReference type="Proteomes" id="UP000663169"/>
    </source>
</evidence>